<dbReference type="RefSeq" id="WP_142521761.1">
    <property type="nucleotide sequence ID" value="NZ_CABFWF030000018.1"/>
</dbReference>
<name>A0ABN7K3L8_9HYPH</name>
<keyword evidence="2" id="KW-1185">Reference proteome</keyword>
<dbReference type="EMBL" id="CABFWF030000018">
    <property type="protein sequence ID" value="CAD7054701.1"/>
    <property type="molecule type" value="Genomic_DNA"/>
</dbReference>
<evidence type="ECO:0000313" key="2">
    <source>
        <dbReference type="Proteomes" id="UP000606921"/>
    </source>
</evidence>
<comment type="caution">
    <text evidence="1">The sequence shown here is derived from an EMBL/GenBank/DDBJ whole genome shotgun (WGS) entry which is preliminary data.</text>
</comment>
<reference evidence="1 2" key="1">
    <citation type="submission" date="2020-11" db="EMBL/GenBank/DDBJ databases">
        <authorList>
            <person name="Lassalle F."/>
        </authorList>
    </citation>
    <scope>NUCLEOTIDE SEQUENCE [LARGE SCALE GENOMIC DNA]</scope>
    <source>
        <strain evidence="1 2">JC140</strain>
    </source>
</reference>
<proteinExistence type="predicted"/>
<dbReference type="Proteomes" id="UP000606921">
    <property type="component" value="Unassembled WGS sequence"/>
</dbReference>
<accession>A0ABN7K3L8</accession>
<sequence>MYEVVAALVASSRTDPEREQSSHGAEDRYYENLGAPLPRSLVAARRLLLRLWHSRTSSKDIDGGHSAAVKDPAPAALGLLERMP</sequence>
<evidence type="ECO:0000313" key="1">
    <source>
        <dbReference type="EMBL" id="CAD7054701.1"/>
    </source>
</evidence>
<protein>
    <submittedName>
        <fullName evidence="1">Uncharacterized protein</fullName>
    </submittedName>
</protein>
<organism evidence="1 2">
    <name type="scientific">Pseudorhizobium endolithicum</name>
    <dbReference type="NCBI Taxonomy" id="1191678"/>
    <lineage>
        <taxon>Bacteria</taxon>
        <taxon>Pseudomonadati</taxon>
        <taxon>Pseudomonadota</taxon>
        <taxon>Alphaproteobacteria</taxon>
        <taxon>Hyphomicrobiales</taxon>
        <taxon>Rhizobiaceae</taxon>
        <taxon>Rhizobium/Agrobacterium group</taxon>
        <taxon>Pseudorhizobium</taxon>
    </lineage>
</organism>
<gene>
    <name evidence="1" type="ORF">REJC140_02210</name>
</gene>